<dbReference type="InterPro" id="IPR001647">
    <property type="entry name" value="HTH_TetR"/>
</dbReference>
<keyword evidence="3" id="KW-0804">Transcription</keyword>
<dbReference type="InterPro" id="IPR009057">
    <property type="entry name" value="Homeodomain-like_sf"/>
</dbReference>
<reference evidence="6" key="1">
    <citation type="submission" date="2022-11" db="EMBL/GenBank/DDBJ databases">
        <title>Draft genome sequence of Hoeflea poritis E7-10 and Hoeflea prorocentri PM5-8, separated from scleractinian coral Porites lutea and marine dinoflagellate.</title>
        <authorList>
            <person name="Zhang G."/>
            <person name="Wei Q."/>
            <person name="Cai L."/>
        </authorList>
    </citation>
    <scope>NUCLEOTIDE SEQUENCE</scope>
    <source>
        <strain evidence="6">PM5-8</strain>
    </source>
</reference>
<evidence type="ECO:0000313" key="6">
    <source>
        <dbReference type="EMBL" id="MDA5400429.1"/>
    </source>
</evidence>
<organism evidence="6 7">
    <name type="scientific">Hoeflea prorocentri</name>
    <dbReference type="NCBI Taxonomy" id="1922333"/>
    <lineage>
        <taxon>Bacteria</taxon>
        <taxon>Pseudomonadati</taxon>
        <taxon>Pseudomonadota</taxon>
        <taxon>Alphaproteobacteria</taxon>
        <taxon>Hyphomicrobiales</taxon>
        <taxon>Rhizobiaceae</taxon>
        <taxon>Hoeflea</taxon>
    </lineage>
</organism>
<dbReference type="GO" id="GO:0003677">
    <property type="term" value="F:DNA binding"/>
    <property type="evidence" value="ECO:0007669"/>
    <property type="project" value="UniProtKB-UniRule"/>
</dbReference>
<dbReference type="EMBL" id="JAPJZI010000001">
    <property type="protein sequence ID" value="MDA5400429.1"/>
    <property type="molecule type" value="Genomic_DNA"/>
</dbReference>
<dbReference type="SUPFAM" id="SSF48498">
    <property type="entry name" value="Tetracyclin repressor-like, C-terminal domain"/>
    <property type="match status" value="1"/>
</dbReference>
<name>A0A9X3UL41_9HYPH</name>
<dbReference type="Pfam" id="PF00440">
    <property type="entry name" value="TetR_N"/>
    <property type="match status" value="1"/>
</dbReference>
<evidence type="ECO:0000256" key="1">
    <source>
        <dbReference type="ARBA" id="ARBA00023015"/>
    </source>
</evidence>
<dbReference type="PROSITE" id="PS01081">
    <property type="entry name" value="HTH_TETR_1"/>
    <property type="match status" value="1"/>
</dbReference>
<dbReference type="PANTHER" id="PTHR47506">
    <property type="entry name" value="TRANSCRIPTIONAL REGULATORY PROTEIN"/>
    <property type="match status" value="1"/>
</dbReference>
<dbReference type="RefSeq" id="WP_267991980.1">
    <property type="nucleotide sequence ID" value="NZ_JAPJZI010000001.1"/>
</dbReference>
<evidence type="ECO:0000259" key="5">
    <source>
        <dbReference type="PROSITE" id="PS50977"/>
    </source>
</evidence>
<dbReference type="AlphaFoldDB" id="A0A9X3UL41"/>
<evidence type="ECO:0000256" key="4">
    <source>
        <dbReference type="PROSITE-ProRule" id="PRU00335"/>
    </source>
</evidence>
<sequence>MPWEKSFDLDEATDKAITVFWKKGYEGTSMADLIEGMGINKGSLYNAFGSKKALFDRALLRYDTLNRSAILAQLAKLDDPVGAIEQLFDGLIAETEADKQQKGCLLINTALELPNHTQDVQVMVTGALGEFEDFFRQLIVKGKETGQIPETVNADETAKALLSLVVALRVLARGTYDANALKALKAGALRLVSQ</sequence>
<dbReference type="Gene3D" id="1.10.357.10">
    <property type="entry name" value="Tetracycline Repressor, domain 2"/>
    <property type="match status" value="1"/>
</dbReference>
<accession>A0A9X3UL41</accession>
<dbReference type="InterPro" id="IPR011075">
    <property type="entry name" value="TetR_C"/>
</dbReference>
<keyword evidence="1" id="KW-0805">Transcription regulation</keyword>
<proteinExistence type="predicted"/>
<dbReference type="Pfam" id="PF16925">
    <property type="entry name" value="TetR_C_13"/>
    <property type="match status" value="1"/>
</dbReference>
<evidence type="ECO:0000313" key="7">
    <source>
        <dbReference type="Proteomes" id="UP001151234"/>
    </source>
</evidence>
<feature type="DNA-binding region" description="H-T-H motif" evidence="4">
    <location>
        <begin position="29"/>
        <end position="48"/>
    </location>
</feature>
<dbReference type="InterPro" id="IPR023772">
    <property type="entry name" value="DNA-bd_HTH_TetR-type_CS"/>
</dbReference>
<protein>
    <submittedName>
        <fullName evidence="6">TetR/AcrR family transcriptional regulator</fullName>
    </submittedName>
</protein>
<dbReference type="InterPro" id="IPR036271">
    <property type="entry name" value="Tet_transcr_reg_TetR-rel_C_sf"/>
</dbReference>
<dbReference type="Proteomes" id="UP001151234">
    <property type="component" value="Unassembled WGS sequence"/>
</dbReference>
<dbReference type="Gene3D" id="1.10.10.60">
    <property type="entry name" value="Homeodomain-like"/>
    <property type="match status" value="1"/>
</dbReference>
<gene>
    <name evidence="6" type="ORF">OQ273_17775</name>
</gene>
<evidence type="ECO:0000256" key="3">
    <source>
        <dbReference type="ARBA" id="ARBA00023163"/>
    </source>
</evidence>
<keyword evidence="7" id="KW-1185">Reference proteome</keyword>
<feature type="domain" description="HTH tetR-type" evidence="5">
    <location>
        <begin position="6"/>
        <end position="66"/>
    </location>
</feature>
<evidence type="ECO:0000256" key="2">
    <source>
        <dbReference type="ARBA" id="ARBA00023125"/>
    </source>
</evidence>
<dbReference type="PANTHER" id="PTHR47506:SF1">
    <property type="entry name" value="HTH-TYPE TRANSCRIPTIONAL REGULATOR YJDC"/>
    <property type="match status" value="1"/>
</dbReference>
<dbReference type="SUPFAM" id="SSF46689">
    <property type="entry name" value="Homeodomain-like"/>
    <property type="match status" value="1"/>
</dbReference>
<keyword evidence="2 4" id="KW-0238">DNA-binding</keyword>
<dbReference type="PROSITE" id="PS50977">
    <property type="entry name" value="HTH_TETR_2"/>
    <property type="match status" value="1"/>
</dbReference>
<comment type="caution">
    <text evidence="6">The sequence shown here is derived from an EMBL/GenBank/DDBJ whole genome shotgun (WGS) entry which is preliminary data.</text>
</comment>